<organism evidence="2 3">
    <name type="scientific">Candidatus Saccharimonas aalborgensis</name>
    <dbReference type="NCBI Taxonomy" id="1332188"/>
    <lineage>
        <taxon>Bacteria</taxon>
        <taxon>Candidatus Saccharimonadota</taxon>
        <taxon>Candidatus Saccharimonadia</taxon>
        <taxon>Candidatus Saccharimonadales</taxon>
        <taxon>Candidatus Saccharimonadaceae</taxon>
        <taxon>Candidatus Saccharimonas</taxon>
    </lineage>
</organism>
<dbReference type="KEGG" id="saal:L336_0437"/>
<reference evidence="2 3" key="1">
    <citation type="journal article" date="2013" name="Nat. Biotechnol.">
        <title>Genome sequences of rare, uncultured bacteria obtained by differential coverage binning of multiple metagenomes.</title>
        <authorList>
            <person name="Albertsen M."/>
            <person name="Hugenholtz P."/>
            <person name="Skarshewski A."/>
            <person name="Nielsen K.L."/>
            <person name="Tyson G.W."/>
            <person name="Nielsen P.H."/>
        </authorList>
    </citation>
    <scope>NUCLEOTIDE SEQUENCE [LARGE SCALE GENOMIC DNA]</scope>
    <source>
        <strain evidence="2">TM71</strain>
    </source>
</reference>
<proteinExistence type="predicted"/>
<feature type="signal peptide" evidence="1">
    <location>
        <begin position="1"/>
        <end position="21"/>
    </location>
</feature>
<feature type="chain" id="PRO_5004377426" description="DUF11 domain-containing protein" evidence="1">
    <location>
        <begin position="22"/>
        <end position="167"/>
    </location>
</feature>
<evidence type="ECO:0008006" key="4">
    <source>
        <dbReference type="Google" id="ProtNLM"/>
    </source>
</evidence>
<sequence length="167" mass="17032">MRNKIVAAALVLVAVASVAYAAFSQNLTINGTGNASGNWSVEIISITKTSGTGESDHNNVAPSFNATSATFNVDLAYPGATATYDVVMKNKGNINAKVSSIPDLVATNAADPADVKFTVTGPAVDDPLTPGSTVTATVTVTWLGTATTNVTTVTKNATITYGFAQNT</sequence>
<gene>
    <name evidence="2" type="ORF">L336_0437</name>
</gene>
<dbReference type="HOGENOM" id="CLU_1607860_0_0_0"/>
<dbReference type="RefSeq" id="WP_015641593.1">
    <property type="nucleotide sequence ID" value="NC_021219.1"/>
</dbReference>
<evidence type="ECO:0000256" key="1">
    <source>
        <dbReference type="SAM" id="SignalP"/>
    </source>
</evidence>
<keyword evidence="3" id="KW-1185">Reference proteome</keyword>
<name>R4PKR2_9BACT</name>
<evidence type="ECO:0000313" key="2">
    <source>
        <dbReference type="EMBL" id="AGL62143.1"/>
    </source>
</evidence>
<protein>
    <recommendedName>
        <fullName evidence="4">DUF11 domain-containing protein</fullName>
    </recommendedName>
</protein>
<dbReference type="EMBL" id="CP005957">
    <property type="protein sequence ID" value="AGL62143.1"/>
    <property type="molecule type" value="Genomic_DNA"/>
</dbReference>
<dbReference type="Proteomes" id="UP000013893">
    <property type="component" value="Chromosome"/>
</dbReference>
<dbReference type="AlphaFoldDB" id="R4PKR2"/>
<evidence type="ECO:0000313" key="3">
    <source>
        <dbReference type="Proteomes" id="UP000013893"/>
    </source>
</evidence>
<keyword evidence="1" id="KW-0732">Signal</keyword>
<dbReference type="STRING" id="1332188.L336_0437"/>
<accession>R4PKR2</accession>